<evidence type="ECO:0000256" key="8">
    <source>
        <dbReference type="ARBA" id="ARBA00022989"/>
    </source>
</evidence>
<proteinExistence type="predicted"/>
<evidence type="ECO:0000313" key="15">
    <source>
        <dbReference type="Proteomes" id="UP000583387"/>
    </source>
</evidence>
<keyword evidence="8 10" id="KW-1133">Transmembrane helix</keyword>
<dbReference type="PANTHER" id="PTHR43394:SF1">
    <property type="entry name" value="ATP-BINDING CASSETTE SUB-FAMILY B MEMBER 10, MITOCHONDRIAL"/>
    <property type="match status" value="1"/>
</dbReference>
<dbReference type="SUPFAM" id="SSF52540">
    <property type="entry name" value="P-loop containing nucleoside triphosphate hydrolases"/>
    <property type="match status" value="1"/>
</dbReference>
<dbReference type="InterPro" id="IPR003439">
    <property type="entry name" value="ABC_transporter-like_ATP-bd"/>
</dbReference>
<keyword evidence="6" id="KW-0378">Hydrolase</keyword>
<feature type="domain" description="Peptidase C39" evidence="13">
    <location>
        <begin position="4"/>
        <end position="124"/>
    </location>
</feature>
<keyword evidence="3" id="KW-1003">Cell membrane</keyword>
<dbReference type="Proteomes" id="UP000583387">
    <property type="component" value="Unassembled WGS sequence"/>
</dbReference>
<evidence type="ECO:0000313" key="14">
    <source>
        <dbReference type="EMBL" id="CAD5109275.1"/>
    </source>
</evidence>
<evidence type="ECO:0000256" key="10">
    <source>
        <dbReference type="SAM" id="Phobius"/>
    </source>
</evidence>
<comment type="subcellular location">
    <subcellularLocation>
        <location evidence="1">Cell membrane</location>
        <topology evidence="1">Multi-pass membrane protein</topology>
    </subcellularLocation>
</comment>
<dbReference type="SUPFAM" id="SSF90123">
    <property type="entry name" value="ABC transporter transmembrane region"/>
    <property type="match status" value="1"/>
</dbReference>
<keyword evidence="7 14" id="KW-0067">ATP-binding</keyword>
<dbReference type="FunFam" id="3.40.50.300:FF:000299">
    <property type="entry name" value="ABC transporter ATP-binding protein/permease"/>
    <property type="match status" value="1"/>
</dbReference>
<organism evidence="14 15">
    <name type="scientific">Zestomonas carbonaria</name>
    <dbReference type="NCBI Taxonomy" id="2762745"/>
    <lineage>
        <taxon>Bacteria</taxon>
        <taxon>Pseudomonadati</taxon>
        <taxon>Pseudomonadota</taxon>
        <taxon>Gammaproteobacteria</taxon>
        <taxon>Pseudomonadales</taxon>
        <taxon>Pseudomonadaceae</taxon>
        <taxon>Zestomonas</taxon>
    </lineage>
</organism>
<dbReference type="Gene3D" id="3.40.50.300">
    <property type="entry name" value="P-loop containing nucleotide triphosphate hydrolases"/>
    <property type="match status" value="1"/>
</dbReference>
<evidence type="ECO:0000256" key="4">
    <source>
        <dbReference type="ARBA" id="ARBA00022692"/>
    </source>
</evidence>
<evidence type="ECO:0000256" key="5">
    <source>
        <dbReference type="ARBA" id="ARBA00022741"/>
    </source>
</evidence>
<keyword evidence="15" id="KW-1185">Reference proteome</keyword>
<dbReference type="Pfam" id="PF00664">
    <property type="entry name" value="ABC_membrane"/>
    <property type="match status" value="1"/>
</dbReference>
<evidence type="ECO:0000256" key="1">
    <source>
        <dbReference type="ARBA" id="ARBA00004651"/>
    </source>
</evidence>
<reference evidence="14 15" key="1">
    <citation type="submission" date="2020-08" db="EMBL/GenBank/DDBJ databases">
        <authorList>
            <person name="Criscuolo A."/>
        </authorList>
    </citation>
    <scope>NUCLEOTIDE SEQUENCE [LARGE SCALE GENOMIC DNA]</scope>
    <source>
        <strain evidence="14">CIP111764</strain>
    </source>
</reference>
<evidence type="ECO:0000256" key="3">
    <source>
        <dbReference type="ARBA" id="ARBA00022475"/>
    </source>
</evidence>
<dbReference type="RefSeq" id="WP_187672587.1">
    <property type="nucleotide sequence ID" value="NZ_CAJFCI010000072.1"/>
</dbReference>
<feature type="transmembrane region" description="Helical" evidence="10">
    <location>
        <begin position="160"/>
        <end position="182"/>
    </location>
</feature>
<keyword evidence="4 10" id="KW-0812">Transmembrane</keyword>
<accession>A0A7U7EQM6</accession>
<dbReference type="InterPro" id="IPR036640">
    <property type="entry name" value="ABC1_TM_sf"/>
</dbReference>
<dbReference type="EMBL" id="CAJFCI010000072">
    <property type="protein sequence ID" value="CAD5109275.1"/>
    <property type="molecule type" value="Genomic_DNA"/>
</dbReference>
<feature type="domain" description="ABC transporter" evidence="11">
    <location>
        <begin position="472"/>
        <end position="701"/>
    </location>
</feature>
<evidence type="ECO:0000256" key="2">
    <source>
        <dbReference type="ARBA" id="ARBA00022448"/>
    </source>
</evidence>
<dbReference type="InterPro" id="IPR003593">
    <property type="entry name" value="AAA+_ATPase"/>
</dbReference>
<sequence length="701" mass="77655">MIIEKSHDSWVDVLLGIAKHYRLAVSEENVRVSASHRKGDVDTSIREVSDQLGLKVRFEHVSDAAVDPWRQPLAVEFKDGRVGLIEKTDGKGNASVLVSGDHGLSTAFSLEQLKNLCSRVALVRPATSVPDARVDEYIKPYRRNWFWEIVLKDKMRYGDIVLASLMANVLALAGVIFSMQVYDRVIPAQSEPTLWVLFFGVLLAVFFEFFLRIARARVSDLLGKRADLKMSDFIFGRALRIRNDARPKSTGSFIAQVRELEQVRELITSTTLNTVADLPFVILFLFILYMTGGPLVYVALAALPFLIIPGLLAQKTLARLSNEGMRESAIRNAMLVEAVEGVEDIKRLRAEHRFQNQWNQLHSVSADIAMRQRRITNGLLTWTQELQGILYASVLMVGCYLVMKGEMTTGALVGSSILASRMMAPLAQLSGVFVRWQQAKVARKGLDEIVKKPTDQPEHGVLLYRPCLAGNYSLENVQFQYDEEARKPALGIQNLKINAGERVAILGRIGSGKSTLLQLLAGMRSPQQGIVSLDGLNITMIDPYDVRRDVGLLAQDSRLFFGTVRDNLTLGRPLATDDEIIQALEISGAIAFVRSQPAGLDYMILEGGQGLSGGQRQTLLLARTIICQPNALLLDEPTAWLDDVTEHNVIEALDGWIGNKTLVVATHRLPVLRLVQRIIVLADGKVVMDGSKDAVLGKLQS</sequence>
<gene>
    <name evidence="14" type="primary">btuD_8</name>
    <name evidence="14" type="ORF">PSEWESI4_03571</name>
</gene>
<dbReference type="InterPro" id="IPR017750">
    <property type="entry name" value="ATPase_T1SS"/>
</dbReference>
<dbReference type="GO" id="GO:0005524">
    <property type="term" value="F:ATP binding"/>
    <property type="evidence" value="ECO:0007669"/>
    <property type="project" value="UniProtKB-KW"/>
</dbReference>
<dbReference type="Gene3D" id="1.20.1560.10">
    <property type="entry name" value="ABC transporter type 1, transmembrane domain"/>
    <property type="match status" value="1"/>
</dbReference>
<name>A0A7U7EQM6_9GAMM</name>
<dbReference type="Pfam" id="PF00005">
    <property type="entry name" value="ABC_tran"/>
    <property type="match status" value="1"/>
</dbReference>
<evidence type="ECO:0000259" key="12">
    <source>
        <dbReference type="PROSITE" id="PS50929"/>
    </source>
</evidence>
<dbReference type="AlphaFoldDB" id="A0A7U7EQM6"/>
<dbReference type="SMART" id="SM00382">
    <property type="entry name" value="AAA"/>
    <property type="match status" value="1"/>
</dbReference>
<dbReference type="GO" id="GO:0015421">
    <property type="term" value="F:ABC-type oligopeptide transporter activity"/>
    <property type="evidence" value="ECO:0007669"/>
    <property type="project" value="TreeGrafter"/>
</dbReference>
<evidence type="ECO:0000259" key="11">
    <source>
        <dbReference type="PROSITE" id="PS50893"/>
    </source>
</evidence>
<dbReference type="InterPro" id="IPR039421">
    <property type="entry name" value="Type_1_exporter"/>
</dbReference>
<feature type="transmembrane region" description="Helical" evidence="10">
    <location>
        <begin position="194"/>
        <end position="214"/>
    </location>
</feature>
<keyword evidence="9 10" id="KW-0472">Membrane</keyword>
<dbReference type="InterPro" id="IPR027417">
    <property type="entry name" value="P-loop_NTPase"/>
</dbReference>
<evidence type="ECO:0000256" key="9">
    <source>
        <dbReference type="ARBA" id="ARBA00023136"/>
    </source>
</evidence>
<dbReference type="GO" id="GO:0016887">
    <property type="term" value="F:ATP hydrolysis activity"/>
    <property type="evidence" value="ECO:0007669"/>
    <property type="project" value="InterPro"/>
</dbReference>
<evidence type="ECO:0000256" key="7">
    <source>
        <dbReference type="ARBA" id="ARBA00022840"/>
    </source>
</evidence>
<keyword evidence="5" id="KW-0547">Nucleotide-binding</keyword>
<feature type="domain" description="ABC transmembrane type-1" evidence="12">
    <location>
        <begin position="160"/>
        <end position="438"/>
    </location>
</feature>
<dbReference type="PANTHER" id="PTHR43394">
    <property type="entry name" value="ATP-DEPENDENT PERMEASE MDL1, MITOCHONDRIAL"/>
    <property type="match status" value="1"/>
</dbReference>
<evidence type="ECO:0000256" key="6">
    <source>
        <dbReference type="ARBA" id="ARBA00022801"/>
    </source>
</evidence>
<dbReference type="NCBIfam" id="TIGR03375">
    <property type="entry name" value="type_I_sec_LssB"/>
    <property type="match status" value="1"/>
</dbReference>
<dbReference type="GO" id="GO:0005886">
    <property type="term" value="C:plasma membrane"/>
    <property type="evidence" value="ECO:0007669"/>
    <property type="project" value="UniProtKB-SubCell"/>
</dbReference>
<comment type="caution">
    <text evidence="14">The sequence shown here is derived from an EMBL/GenBank/DDBJ whole genome shotgun (WGS) entry which is preliminary data.</text>
</comment>
<dbReference type="CDD" id="cd18587">
    <property type="entry name" value="ABC_6TM_LapB_like"/>
    <property type="match status" value="1"/>
</dbReference>
<dbReference type="PROSITE" id="PS50929">
    <property type="entry name" value="ABC_TM1F"/>
    <property type="match status" value="1"/>
</dbReference>
<dbReference type="PROSITE" id="PS50990">
    <property type="entry name" value="PEPTIDASE_C39"/>
    <property type="match status" value="1"/>
</dbReference>
<dbReference type="Gene3D" id="3.90.70.10">
    <property type="entry name" value="Cysteine proteinases"/>
    <property type="match status" value="1"/>
</dbReference>
<keyword evidence="2" id="KW-0813">Transport</keyword>
<dbReference type="InterPro" id="IPR011527">
    <property type="entry name" value="ABC1_TM_dom"/>
</dbReference>
<dbReference type="PROSITE" id="PS50893">
    <property type="entry name" value="ABC_TRANSPORTER_2"/>
    <property type="match status" value="1"/>
</dbReference>
<dbReference type="GO" id="GO:0008233">
    <property type="term" value="F:peptidase activity"/>
    <property type="evidence" value="ECO:0007669"/>
    <property type="project" value="InterPro"/>
</dbReference>
<evidence type="ECO:0000259" key="13">
    <source>
        <dbReference type="PROSITE" id="PS50990"/>
    </source>
</evidence>
<dbReference type="InterPro" id="IPR005074">
    <property type="entry name" value="Peptidase_C39"/>
</dbReference>
<protein>
    <submittedName>
        <fullName evidence="14">Vitamin B12 import ATP-binding protein BtuD</fullName>
    </submittedName>
</protein>
<dbReference type="GO" id="GO:0006508">
    <property type="term" value="P:proteolysis"/>
    <property type="evidence" value="ECO:0007669"/>
    <property type="project" value="InterPro"/>
</dbReference>